<protein>
    <recommendedName>
        <fullName evidence="2">LTD domain-containing protein</fullName>
    </recommendedName>
</protein>
<sequence>MAQRLRSRHRPLTLAVVLFSVLAWLGLGSLTHAGAATASGGDFFPVAPAAKIVDTRSSLGVSAALGATSTASFQVLGQGGVPASGVSAVSLDITAANATSSGSYLQMWPDGTTRPYPGSVINFSSSADTSNSAIIAVGSDGKVDVYNSSGTVDVIVSVNGYFTSAAGTTSPGGYVPVTPARIVDTRDGTGAPQATIAPGGTLDVQVDGVDGVTDEASVYANITVPSPGTAGSLYAYATGASPGQPTVSYKSVTTAQGAVVPVGTGGQITLKNGSSTQSINVVIDIYGYFTEAPSGGGSFTAVQDRLLDTRTSTAVAAHSSVSVAVGGNDGIPTTFGAAVLNLTTTSQQNGGFLQVWGTGPTTPPGLSVDNFQASTTTADQVIVAPGTQGAVTIYNDSAGTIQLIVDLQGWFSTDQTPATPDPTNTAPDPTASDPGPKPTGAVTVSAGPTVSDTPAPTVSSASGAATVSGTFTNAAGTGVPNLTVTLTAPDALTDSTSGETTLPVAGTTTTASDGSWSYTLPDPLPSNLQTLADANNGVLNLSATANGYTSDGKLMTATDNVSAGVAEGSSTTQASQDVRAYSTPHTQALRIDTDATALDAPADSDTVSSLAQSITDSADPGADTAALPTYQSLSSGTSISALSANTADGVNYSSVIPLDNVCTPHETLLKQQIQYTTVGEAHAYWDAKASFEYSDSMSSQIGVAVSTDGKGWTISGSVSETKATGVSTGFTGKGPNFARQWRVPINYGYFRVKVTCLHSPTSYSYEIRPLGYKIPSGGYVAKYGKDVSSSDGYHQFLSSPGNRRAIVPLDAYFTYSWSHSMTYTVGATVFGIGISSTTMYNSAHLQKIQAGKQNGEHDIWGAKDRLSGNPRVFYSF</sequence>
<name>A0AB39R6L4_9ACTN</name>
<evidence type="ECO:0000313" key="3">
    <source>
        <dbReference type="EMBL" id="XDQ49355.1"/>
    </source>
</evidence>
<feature type="compositionally biased region" description="Low complexity" evidence="1">
    <location>
        <begin position="413"/>
        <end position="434"/>
    </location>
</feature>
<dbReference type="AlphaFoldDB" id="A0AB39R6L4"/>
<dbReference type="PROSITE" id="PS51841">
    <property type="entry name" value="LTD"/>
    <property type="match status" value="1"/>
</dbReference>
<feature type="domain" description="LTD" evidence="2">
    <location>
        <begin position="241"/>
        <end position="396"/>
    </location>
</feature>
<reference evidence="3" key="1">
    <citation type="submission" date="2024-07" db="EMBL/GenBank/DDBJ databases">
        <authorList>
            <person name="Yu S.T."/>
        </authorList>
    </citation>
    <scope>NUCLEOTIDE SEQUENCE</scope>
    <source>
        <strain evidence="3">R39</strain>
    </source>
</reference>
<proteinExistence type="predicted"/>
<feature type="compositionally biased region" description="Low complexity" evidence="1">
    <location>
        <begin position="500"/>
        <end position="510"/>
    </location>
</feature>
<accession>A0AB39R6L4</accession>
<feature type="region of interest" description="Disordered" evidence="1">
    <location>
        <begin position="412"/>
        <end position="463"/>
    </location>
</feature>
<dbReference type="RefSeq" id="WP_369228005.1">
    <property type="nucleotide sequence ID" value="NZ_CP163441.1"/>
</dbReference>
<dbReference type="EMBL" id="CP163441">
    <property type="protein sequence ID" value="XDQ49355.1"/>
    <property type="molecule type" value="Genomic_DNA"/>
</dbReference>
<evidence type="ECO:0000256" key="1">
    <source>
        <dbReference type="SAM" id="MobiDB-lite"/>
    </source>
</evidence>
<feature type="region of interest" description="Disordered" evidence="1">
    <location>
        <begin position="493"/>
        <end position="513"/>
    </location>
</feature>
<gene>
    <name evidence="3" type="ORF">AB5J52_47930</name>
</gene>
<evidence type="ECO:0000259" key="2">
    <source>
        <dbReference type="PROSITE" id="PS51841"/>
    </source>
</evidence>
<feature type="compositionally biased region" description="Low complexity" evidence="1">
    <location>
        <begin position="453"/>
        <end position="463"/>
    </location>
</feature>
<dbReference type="InterPro" id="IPR001322">
    <property type="entry name" value="Lamin_tail_dom"/>
</dbReference>
<organism evidence="3">
    <name type="scientific">Streptomyces sp. R39</name>
    <dbReference type="NCBI Taxonomy" id="3238631"/>
    <lineage>
        <taxon>Bacteria</taxon>
        <taxon>Bacillati</taxon>
        <taxon>Actinomycetota</taxon>
        <taxon>Actinomycetes</taxon>
        <taxon>Kitasatosporales</taxon>
        <taxon>Streptomycetaceae</taxon>
        <taxon>Streptomyces</taxon>
    </lineage>
</organism>